<reference evidence="1" key="1">
    <citation type="submission" date="2014-09" db="EMBL/GenBank/DDBJ databases">
        <authorList>
            <person name="Magalhaes I.L.F."/>
            <person name="Oliveira U."/>
            <person name="Santos F.R."/>
            <person name="Vidigal T.H.D.A."/>
            <person name="Brescovit A.D."/>
            <person name="Santos A.J."/>
        </authorList>
    </citation>
    <scope>NUCLEOTIDE SEQUENCE</scope>
    <source>
        <tissue evidence="1">Shoot tissue taken approximately 20 cm above the soil surface</tissue>
    </source>
</reference>
<sequence length="36" mass="4494">MRLFLQRLNHIYSARKKTKNFLTNRIFTMYLSNFRA</sequence>
<dbReference type="EMBL" id="GBRH01232546">
    <property type="protein sequence ID" value="JAD65349.1"/>
    <property type="molecule type" value="Transcribed_RNA"/>
</dbReference>
<proteinExistence type="predicted"/>
<evidence type="ECO:0000313" key="1">
    <source>
        <dbReference type="EMBL" id="JAD65349.1"/>
    </source>
</evidence>
<organism evidence="1">
    <name type="scientific">Arundo donax</name>
    <name type="common">Giant reed</name>
    <name type="synonym">Donax arundinaceus</name>
    <dbReference type="NCBI Taxonomy" id="35708"/>
    <lineage>
        <taxon>Eukaryota</taxon>
        <taxon>Viridiplantae</taxon>
        <taxon>Streptophyta</taxon>
        <taxon>Embryophyta</taxon>
        <taxon>Tracheophyta</taxon>
        <taxon>Spermatophyta</taxon>
        <taxon>Magnoliopsida</taxon>
        <taxon>Liliopsida</taxon>
        <taxon>Poales</taxon>
        <taxon>Poaceae</taxon>
        <taxon>PACMAD clade</taxon>
        <taxon>Arundinoideae</taxon>
        <taxon>Arundineae</taxon>
        <taxon>Arundo</taxon>
    </lineage>
</organism>
<reference evidence="1" key="2">
    <citation type="journal article" date="2015" name="Data Brief">
        <title>Shoot transcriptome of the giant reed, Arundo donax.</title>
        <authorList>
            <person name="Barrero R.A."/>
            <person name="Guerrero F.D."/>
            <person name="Moolhuijzen P."/>
            <person name="Goolsby J.A."/>
            <person name="Tidwell J."/>
            <person name="Bellgard S.E."/>
            <person name="Bellgard M.I."/>
        </authorList>
    </citation>
    <scope>NUCLEOTIDE SEQUENCE</scope>
    <source>
        <tissue evidence="1">Shoot tissue taken approximately 20 cm above the soil surface</tissue>
    </source>
</reference>
<dbReference type="AlphaFoldDB" id="A0A0A9BMY9"/>
<protein>
    <submittedName>
        <fullName evidence="1">Uncharacterized protein</fullName>
    </submittedName>
</protein>
<name>A0A0A9BMY9_ARUDO</name>
<accession>A0A0A9BMY9</accession>